<evidence type="ECO:0000256" key="2">
    <source>
        <dbReference type="ARBA" id="ARBA00022803"/>
    </source>
</evidence>
<dbReference type="SMART" id="SM00028">
    <property type="entry name" value="TPR"/>
    <property type="match status" value="1"/>
</dbReference>
<dbReference type="InterPro" id="IPR019734">
    <property type="entry name" value="TPR_rpt"/>
</dbReference>
<feature type="region of interest" description="Disordered" evidence="4">
    <location>
        <begin position="260"/>
        <end position="282"/>
    </location>
</feature>
<dbReference type="Gene3D" id="1.25.40.10">
    <property type="entry name" value="Tetratricopeptide repeat domain"/>
    <property type="match status" value="1"/>
</dbReference>
<keyword evidence="6" id="KW-1185">Reference proteome</keyword>
<dbReference type="InterPro" id="IPR011990">
    <property type="entry name" value="TPR-like_helical_dom_sf"/>
</dbReference>
<protein>
    <submittedName>
        <fullName evidence="5">Uncharacterized protein</fullName>
    </submittedName>
</protein>
<dbReference type="Pfam" id="PF07719">
    <property type="entry name" value="TPR_2"/>
    <property type="match status" value="1"/>
</dbReference>
<evidence type="ECO:0000313" key="6">
    <source>
        <dbReference type="Proteomes" id="UP000220527"/>
    </source>
</evidence>
<sequence>MLPVAKQDEKQRIRRRLQEKAIELAAMNRWDEAAEINRQILQLGEDPDIYNRLGKALMEQGLYTESHDAYQHTLRLNPTNTIARKNLARLDALIARGFGSGQANRKPRQQVDLRMFITETGRTAITALIDVPRTAAVDALVTGEKMDFRVEGKTVYVIDADGTTVGRLEPKLGQRLAELINGGNRYLAAIAQSDPRLVRLLIRETYQDPSQRNRISFPGKLGEGAAYVSGLRYEEYEDLLDEPDEIDEPDADLTDYITGDEEEELGLDEIEQDMGDDDGMEE</sequence>
<gene>
    <name evidence="5" type="ORF">CJ255_19445</name>
</gene>
<evidence type="ECO:0000256" key="4">
    <source>
        <dbReference type="SAM" id="MobiDB-lite"/>
    </source>
</evidence>
<evidence type="ECO:0000313" key="5">
    <source>
        <dbReference type="EMBL" id="PDW01210.1"/>
    </source>
</evidence>
<dbReference type="PROSITE" id="PS50005">
    <property type="entry name" value="TPR"/>
    <property type="match status" value="1"/>
</dbReference>
<evidence type="ECO:0000256" key="1">
    <source>
        <dbReference type="ARBA" id="ARBA00022737"/>
    </source>
</evidence>
<dbReference type="InterPro" id="IPR013105">
    <property type="entry name" value="TPR_2"/>
</dbReference>
<dbReference type="Proteomes" id="UP000220527">
    <property type="component" value="Unassembled WGS sequence"/>
</dbReference>
<proteinExistence type="predicted"/>
<comment type="caution">
    <text evidence="5">The sequence shown here is derived from an EMBL/GenBank/DDBJ whole genome shotgun (WGS) entry which is preliminary data.</text>
</comment>
<keyword evidence="1" id="KW-0677">Repeat</keyword>
<name>A0A2A6REL6_9CHLR</name>
<dbReference type="AlphaFoldDB" id="A0A2A6REL6"/>
<organism evidence="5 6">
    <name type="scientific">Candidatus Viridilinea mediisalina</name>
    <dbReference type="NCBI Taxonomy" id="2024553"/>
    <lineage>
        <taxon>Bacteria</taxon>
        <taxon>Bacillati</taxon>
        <taxon>Chloroflexota</taxon>
        <taxon>Chloroflexia</taxon>
        <taxon>Chloroflexales</taxon>
        <taxon>Chloroflexineae</taxon>
        <taxon>Oscillochloridaceae</taxon>
        <taxon>Candidatus Viridilinea</taxon>
    </lineage>
</organism>
<keyword evidence="2 3" id="KW-0802">TPR repeat</keyword>
<evidence type="ECO:0000256" key="3">
    <source>
        <dbReference type="PROSITE-ProRule" id="PRU00339"/>
    </source>
</evidence>
<dbReference type="EMBL" id="NQWI01000148">
    <property type="protein sequence ID" value="PDW01210.1"/>
    <property type="molecule type" value="Genomic_DNA"/>
</dbReference>
<feature type="repeat" description="TPR" evidence="3">
    <location>
        <begin position="47"/>
        <end position="80"/>
    </location>
</feature>
<accession>A0A2A6REL6</accession>
<dbReference type="SUPFAM" id="SSF48452">
    <property type="entry name" value="TPR-like"/>
    <property type="match status" value="1"/>
</dbReference>
<reference evidence="6" key="1">
    <citation type="submission" date="2017-08" db="EMBL/GenBank/DDBJ databases">
        <authorList>
            <person name="Grouzdev D.S."/>
            <person name="Gaisin V.A."/>
            <person name="Rysina M.S."/>
            <person name="Gorlenko V.M."/>
        </authorList>
    </citation>
    <scope>NUCLEOTIDE SEQUENCE [LARGE SCALE GENOMIC DNA]</scope>
    <source>
        <strain evidence="6">Kir15-3F</strain>
    </source>
</reference>